<feature type="compositionally biased region" description="Basic and acidic residues" evidence="1">
    <location>
        <begin position="1"/>
        <end position="10"/>
    </location>
</feature>
<evidence type="ECO:0000313" key="3">
    <source>
        <dbReference type="EMBL" id="VWP02193.1"/>
    </source>
</evidence>
<feature type="region of interest" description="Disordered" evidence="1">
    <location>
        <begin position="75"/>
        <end position="107"/>
    </location>
</feature>
<dbReference type="EMBL" id="LR730004">
    <property type="protein sequence ID" value="VWP02193.1"/>
    <property type="molecule type" value="Genomic_DNA"/>
</dbReference>
<keyword evidence="3" id="KW-0560">Oxidoreductase</keyword>
<accession>A0A5K1K865</accession>
<gene>
    <name evidence="3" type="primary">J5K974</name>
</gene>
<keyword evidence="2" id="KW-1133">Transmembrane helix</keyword>
<feature type="region of interest" description="Disordered" evidence="1">
    <location>
        <begin position="122"/>
        <end position="277"/>
    </location>
</feature>
<reference evidence="3" key="1">
    <citation type="submission" date="2019-10" db="EMBL/GenBank/DDBJ databases">
        <authorList>
            <person name="Nor Muhammad N."/>
        </authorList>
    </citation>
    <scope>NUCLEOTIDE SEQUENCE</scope>
</reference>
<evidence type="ECO:0000256" key="2">
    <source>
        <dbReference type="SAM" id="Phobius"/>
    </source>
</evidence>
<proteinExistence type="predicted"/>
<feature type="compositionally biased region" description="Basic and acidic residues" evidence="1">
    <location>
        <begin position="158"/>
        <end position="167"/>
    </location>
</feature>
<organism evidence="3">
    <name type="scientific">Ganoderma boninense</name>
    <dbReference type="NCBI Taxonomy" id="34458"/>
    <lineage>
        <taxon>Eukaryota</taxon>
        <taxon>Fungi</taxon>
        <taxon>Dikarya</taxon>
        <taxon>Basidiomycota</taxon>
        <taxon>Agaricomycotina</taxon>
        <taxon>Agaricomycetes</taxon>
        <taxon>Polyporales</taxon>
        <taxon>Polyporaceae</taxon>
        <taxon>Ganoderma</taxon>
    </lineage>
</organism>
<dbReference type="GO" id="GO:0004791">
    <property type="term" value="F:thioredoxin-disulfide reductase (NADPH) activity"/>
    <property type="evidence" value="ECO:0007669"/>
    <property type="project" value="UniProtKB-EC"/>
</dbReference>
<feature type="compositionally biased region" description="Acidic residues" evidence="1">
    <location>
        <begin position="239"/>
        <end position="249"/>
    </location>
</feature>
<feature type="compositionally biased region" description="Low complexity" evidence="1">
    <location>
        <begin position="84"/>
        <end position="99"/>
    </location>
</feature>
<name>A0A5K1K865_9APHY</name>
<dbReference type="AlphaFoldDB" id="A0A5K1K865"/>
<feature type="transmembrane region" description="Helical" evidence="2">
    <location>
        <begin position="31"/>
        <end position="52"/>
    </location>
</feature>
<evidence type="ECO:0000256" key="1">
    <source>
        <dbReference type="SAM" id="MobiDB-lite"/>
    </source>
</evidence>
<feature type="compositionally biased region" description="Polar residues" evidence="1">
    <location>
        <begin position="265"/>
        <end position="277"/>
    </location>
</feature>
<feature type="region of interest" description="Disordered" evidence="1">
    <location>
        <begin position="1"/>
        <end position="26"/>
    </location>
</feature>
<keyword evidence="2" id="KW-0812">Transmembrane</keyword>
<dbReference type="EC" id="1.8.1.9" evidence="3"/>
<sequence length="277" mass="29260">MAIPIRKRDAGVGTAAGAARRQRGPVSRRGCGAHFVLFLHVPPLVLLAVPLVDGGSMPDASYSALANWDGRLSAPGSINGDDVPSGSRSSSRPPRTSPRVDPAPNGYSHAVVSSAVVAEKDGVMSSPNVAAERTERGAGSASEKVRRRANRLVRSLRGVRDNHRKQEAPPPTLAPEHLGAAPDDSEQPASLRKELPPSCSQALPISPQKPMSRASHQALHSPTRDKRDHSRPRPPPHDDDADSLMDADGETDHESEASVYPIQNAVESPTATANVSS</sequence>
<protein>
    <submittedName>
        <fullName evidence="3">Thioredoxin reductase (EC)</fullName>
        <ecNumber evidence="3">1.8.1.9</ecNumber>
    </submittedName>
</protein>
<keyword evidence="2" id="KW-0472">Membrane</keyword>